<keyword evidence="10" id="KW-1185">Reference proteome</keyword>
<dbReference type="Proteomes" id="UP001150538">
    <property type="component" value="Unassembled WGS sequence"/>
</dbReference>
<keyword evidence="4 6" id="KW-0472">Membrane</keyword>
<dbReference type="GO" id="GO:0006890">
    <property type="term" value="P:retrograde vesicle-mediated transport, Golgi to endoplasmic reticulum"/>
    <property type="evidence" value="ECO:0007669"/>
    <property type="project" value="TreeGrafter"/>
</dbReference>
<protein>
    <submittedName>
        <fullName evidence="9">Uncharacterized protein</fullName>
    </submittedName>
</protein>
<evidence type="ECO:0000256" key="1">
    <source>
        <dbReference type="ARBA" id="ARBA00004370"/>
    </source>
</evidence>
<proteinExistence type="predicted"/>
<feature type="transmembrane region" description="Helical" evidence="6">
    <location>
        <begin position="321"/>
        <end position="342"/>
    </location>
</feature>
<dbReference type="GO" id="GO:0000139">
    <property type="term" value="C:Golgi membrane"/>
    <property type="evidence" value="ECO:0007669"/>
    <property type="project" value="TreeGrafter"/>
</dbReference>
<evidence type="ECO:0000256" key="4">
    <source>
        <dbReference type="ARBA" id="ARBA00023136"/>
    </source>
</evidence>
<sequence length="381" mass="42666">MTRILKQLHRLDAFPKVEGTYQARTVTGGILSFIVAIILGFMVVSEFHDYLQGRPTHEFFVDHSIGKKIQINIDMTVAMPCAFLRVDLFDEGGAAPQSYSRNVNAADVLFSIGKAHNLEQDSPKISSSSSRNNNNNHKGDVDANHNNNGVGQVFKQAKKRVGINKNQQASNVHSGDSKYRVNPGCRIYGNFLVNKVAGNLHVTAHGHGHGGPHVPHEYMNFTHRIDEFSFGKFYPGIINPLDDTYMVTEGRFTDFRYHLSVIPTLYMDRNQRVLETDQYAVKGREDKKYDVEPGSEFPPGVFFEFDIEPISVKITERGDGFAYFMVKLCSATGGIFVTVGLAHRLFRRLTRHMLFIGGGGGDVSGYNPYRPDNNKILGEKM</sequence>
<keyword evidence="3 6" id="KW-1133">Transmembrane helix</keyword>
<gene>
    <name evidence="9" type="ORF">H4219_005235</name>
</gene>
<evidence type="ECO:0000256" key="2">
    <source>
        <dbReference type="ARBA" id="ARBA00022692"/>
    </source>
</evidence>
<comment type="subcellular location">
    <subcellularLocation>
        <location evidence="1">Membrane</location>
    </subcellularLocation>
</comment>
<dbReference type="PANTHER" id="PTHR10984">
    <property type="entry name" value="ENDOPLASMIC RETICULUM-GOLGI INTERMEDIATE COMPARTMENT PROTEIN"/>
    <property type="match status" value="1"/>
</dbReference>
<dbReference type="OrthoDB" id="5541786at2759"/>
<dbReference type="InterPro" id="IPR045888">
    <property type="entry name" value="Erv"/>
</dbReference>
<dbReference type="EMBL" id="JANBPU010000265">
    <property type="protein sequence ID" value="KAJ1913401.1"/>
    <property type="molecule type" value="Genomic_DNA"/>
</dbReference>
<dbReference type="Pfam" id="PF07970">
    <property type="entry name" value="COPIIcoated_ERV"/>
    <property type="match status" value="1"/>
</dbReference>
<evidence type="ECO:0000313" key="9">
    <source>
        <dbReference type="EMBL" id="KAJ1913401.1"/>
    </source>
</evidence>
<feature type="region of interest" description="Disordered" evidence="5">
    <location>
        <begin position="120"/>
        <end position="147"/>
    </location>
</feature>
<dbReference type="PANTHER" id="PTHR10984:SF81">
    <property type="entry name" value="ER-DERIVED VESICLES PROTEIN ERV41"/>
    <property type="match status" value="1"/>
</dbReference>
<dbReference type="InterPro" id="IPR012936">
    <property type="entry name" value="Erv_C"/>
</dbReference>
<reference evidence="9" key="1">
    <citation type="submission" date="2022-07" db="EMBL/GenBank/DDBJ databases">
        <title>Phylogenomic reconstructions and comparative analyses of Kickxellomycotina fungi.</title>
        <authorList>
            <person name="Reynolds N.K."/>
            <person name="Stajich J.E."/>
            <person name="Barry K."/>
            <person name="Grigoriev I.V."/>
            <person name="Crous P."/>
            <person name="Smith M.E."/>
        </authorList>
    </citation>
    <scope>NUCLEOTIDE SEQUENCE</scope>
    <source>
        <strain evidence="9">NBRC 100468</strain>
    </source>
</reference>
<evidence type="ECO:0000256" key="3">
    <source>
        <dbReference type="ARBA" id="ARBA00022989"/>
    </source>
</evidence>
<dbReference type="GO" id="GO:0005789">
    <property type="term" value="C:endoplasmic reticulum membrane"/>
    <property type="evidence" value="ECO:0007669"/>
    <property type="project" value="TreeGrafter"/>
</dbReference>
<evidence type="ECO:0000259" key="7">
    <source>
        <dbReference type="Pfam" id="PF07970"/>
    </source>
</evidence>
<feature type="domain" description="Endoplasmic reticulum vesicle transporter N-terminal" evidence="8">
    <location>
        <begin position="8"/>
        <end position="93"/>
    </location>
</feature>
<feature type="transmembrane region" description="Helical" evidence="6">
    <location>
        <begin position="21"/>
        <end position="44"/>
    </location>
</feature>
<evidence type="ECO:0000313" key="10">
    <source>
        <dbReference type="Proteomes" id="UP001150538"/>
    </source>
</evidence>
<dbReference type="GO" id="GO:0030134">
    <property type="term" value="C:COPII-coated ER to Golgi transport vesicle"/>
    <property type="evidence" value="ECO:0007669"/>
    <property type="project" value="TreeGrafter"/>
</dbReference>
<dbReference type="Pfam" id="PF13850">
    <property type="entry name" value="ERGIC_N"/>
    <property type="match status" value="1"/>
</dbReference>
<evidence type="ECO:0000259" key="8">
    <source>
        <dbReference type="Pfam" id="PF13850"/>
    </source>
</evidence>
<feature type="domain" description="Endoplasmic reticulum vesicle transporter C-terminal" evidence="7">
    <location>
        <begin position="152"/>
        <end position="340"/>
    </location>
</feature>
<evidence type="ECO:0000256" key="6">
    <source>
        <dbReference type="SAM" id="Phobius"/>
    </source>
</evidence>
<comment type="caution">
    <text evidence="9">The sequence shown here is derived from an EMBL/GenBank/DDBJ whole genome shotgun (WGS) entry which is preliminary data.</text>
</comment>
<dbReference type="AlphaFoldDB" id="A0A9W8DLH6"/>
<name>A0A9W8DLH6_9FUNG</name>
<keyword evidence="2 6" id="KW-0812">Transmembrane</keyword>
<dbReference type="GO" id="GO:0006888">
    <property type="term" value="P:endoplasmic reticulum to Golgi vesicle-mediated transport"/>
    <property type="evidence" value="ECO:0007669"/>
    <property type="project" value="TreeGrafter"/>
</dbReference>
<dbReference type="InterPro" id="IPR039542">
    <property type="entry name" value="Erv_N"/>
</dbReference>
<evidence type="ECO:0000256" key="5">
    <source>
        <dbReference type="SAM" id="MobiDB-lite"/>
    </source>
</evidence>
<feature type="compositionally biased region" description="Low complexity" evidence="5">
    <location>
        <begin position="126"/>
        <end position="136"/>
    </location>
</feature>
<organism evidence="9 10">
    <name type="scientific">Mycoemilia scoparia</name>
    <dbReference type="NCBI Taxonomy" id="417184"/>
    <lineage>
        <taxon>Eukaryota</taxon>
        <taxon>Fungi</taxon>
        <taxon>Fungi incertae sedis</taxon>
        <taxon>Zoopagomycota</taxon>
        <taxon>Kickxellomycotina</taxon>
        <taxon>Kickxellomycetes</taxon>
        <taxon>Kickxellales</taxon>
        <taxon>Kickxellaceae</taxon>
        <taxon>Mycoemilia</taxon>
    </lineage>
</organism>
<accession>A0A9W8DLH6</accession>